<accession>A0A4Z0RAY9</accession>
<evidence type="ECO:0000313" key="1">
    <source>
        <dbReference type="EMBL" id="TGE40018.1"/>
    </source>
</evidence>
<protein>
    <submittedName>
        <fullName evidence="1">Uncharacterized protein</fullName>
    </submittedName>
</protein>
<keyword evidence="2" id="KW-1185">Reference proteome</keyword>
<proteinExistence type="predicted"/>
<gene>
    <name evidence="1" type="ORF">E4K67_03295</name>
</gene>
<organism evidence="1 2">
    <name type="scientific">Desulfosporosinus fructosivorans</name>
    <dbReference type="NCBI Taxonomy" id="2018669"/>
    <lineage>
        <taxon>Bacteria</taxon>
        <taxon>Bacillati</taxon>
        <taxon>Bacillota</taxon>
        <taxon>Clostridia</taxon>
        <taxon>Eubacteriales</taxon>
        <taxon>Desulfitobacteriaceae</taxon>
        <taxon>Desulfosporosinus</taxon>
    </lineage>
</organism>
<name>A0A4Z0RAY9_9FIRM</name>
<comment type="caution">
    <text evidence="1">The sequence shown here is derived from an EMBL/GenBank/DDBJ whole genome shotgun (WGS) entry which is preliminary data.</text>
</comment>
<evidence type="ECO:0000313" key="2">
    <source>
        <dbReference type="Proteomes" id="UP000298460"/>
    </source>
</evidence>
<sequence>MSISSSTLPLNQPTHLAVIIPFKRPARTNEQFQSCIFCGKTMKIQNFKGKTVCIQCLLRIPDIFSCR</sequence>
<reference evidence="1 2" key="1">
    <citation type="submission" date="2019-03" db="EMBL/GenBank/DDBJ databases">
        <title>Draft Genome Sequence of Desulfosporosinus fructosivorans Strain 63.6F, Isolated from Marine Sediment in the Baltic Sea.</title>
        <authorList>
            <person name="Hausmann B."/>
            <person name="Vandieken V."/>
            <person name="Pjevac P."/>
            <person name="Schreck K."/>
            <person name="Herbold C.W."/>
            <person name="Loy A."/>
        </authorList>
    </citation>
    <scope>NUCLEOTIDE SEQUENCE [LARGE SCALE GENOMIC DNA]</scope>
    <source>
        <strain evidence="1 2">63.6F</strain>
    </source>
</reference>
<dbReference type="AlphaFoldDB" id="A0A4Z0RAY9"/>
<dbReference type="EMBL" id="SPQQ01000001">
    <property type="protein sequence ID" value="TGE40018.1"/>
    <property type="molecule type" value="Genomic_DNA"/>
</dbReference>
<dbReference type="Proteomes" id="UP000298460">
    <property type="component" value="Unassembled WGS sequence"/>
</dbReference>